<dbReference type="SUPFAM" id="SSF52266">
    <property type="entry name" value="SGNH hydrolase"/>
    <property type="match status" value="1"/>
</dbReference>
<proteinExistence type="predicted"/>
<keyword evidence="2" id="KW-1185">Reference proteome</keyword>
<dbReference type="Gene3D" id="3.40.50.1110">
    <property type="entry name" value="SGNH hydrolase"/>
    <property type="match status" value="1"/>
</dbReference>
<dbReference type="Proteomes" id="UP000238164">
    <property type="component" value="Chromosome 1"/>
</dbReference>
<dbReference type="KEGG" id="mgg:MPLG2_0104"/>
<dbReference type="OrthoDB" id="7064934at2"/>
<dbReference type="RefSeq" id="WP_105184449.1">
    <property type="nucleotide sequence ID" value="NZ_BAAAGO010000016.1"/>
</dbReference>
<evidence type="ECO:0000313" key="1">
    <source>
        <dbReference type="EMBL" id="SPD85140.1"/>
    </source>
</evidence>
<organism evidence="1 2">
    <name type="scientific">Micropruina glycogenica</name>
    <dbReference type="NCBI Taxonomy" id="75385"/>
    <lineage>
        <taxon>Bacteria</taxon>
        <taxon>Bacillati</taxon>
        <taxon>Actinomycetota</taxon>
        <taxon>Actinomycetes</taxon>
        <taxon>Propionibacteriales</taxon>
        <taxon>Nocardioidaceae</taxon>
        <taxon>Micropruina</taxon>
    </lineage>
</organism>
<name>A0A2N9JC72_9ACTN</name>
<protein>
    <recommendedName>
        <fullName evidence="3">SGNH hydrolase-type esterase domain-containing protein</fullName>
    </recommendedName>
</protein>
<sequence>MPKPFLIVLAVVVIISGGAFFMLRPEPVARAEPYEVARATAANMQTVESARVFFAHQSVGDNVLEALPTIFRSAQLSSPTTIELGAKLPQSGGFIVHTHIGSNGEPLGKIADFDHILRAGLAESIDVAMLKLCFVDFNAETDVNVIFESYKSTMASLAASYPDVRFVYTTVPLMADRDLYGRLKALLGRGQEYDPAHNAARERYNALVRAEYAGTGRLFDVAAVQAVGHGDMLRYKSSSSGEFLAMDPALTSDGGHLNQDGADLVARNWLAVIAHASAG</sequence>
<evidence type="ECO:0000313" key="2">
    <source>
        <dbReference type="Proteomes" id="UP000238164"/>
    </source>
</evidence>
<dbReference type="InterPro" id="IPR036514">
    <property type="entry name" value="SGNH_hydro_sf"/>
</dbReference>
<reference evidence="1 2" key="1">
    <citation type="submission" date="2018-02" db="EMBL/GenBank/DDBJ databases">
        <authorList>
            <person name="Cohen D.B."/>
            <person name="Kent A.D."/>
        </authorList>
    </citation>
    <scope>NUCLEOTIDE SEQUENCE [LARGE SCALE GENOMIC DNA]</scope>
    <source>
        <strain evidence="1">1</strain>
    </source>
</reference>
<dbReference type="AlphaFoldDB" id="A0A2N9JC72"/>
<accession>A0A2N9JC72</accession>
<gene>
    <name evidence="1" type="ORF">MPLG2_0104</name>
</gene>
<dbReference type="EMBL" id="LT985188">
    <property type="protein sequence ID" value="SPD85140.1"/>
    <property type="molecule type" value="Genomic_DNA"/>
</dbReference>
<evidence type="ECO:0008006" key="3">
    <source>
        <dbReference type="Google" id="ProtNLM"/>
    </source>
</evidence>